<dbReference type="SUPFAM" id="SSF142764">
    <property type="entry name" value="YgbK-like"/>
    <property type="match status" value="1"/>
</dbReference>
<reference evidence="15 16" key="1">
    <citation type="submission" date="2024-09" db="EMBL/GenBank/DDBJ databases">
        <authorList>
            <person name="Sun Q."/>
            <person name="Mori K."/>
        </authorList>
    </citation>
    <scope>NUCLEOTIDE SEQUENCE [LARGE SCALE GENOMIC DNA]</scope>
    <source>
        <strain evidence="15 16">CCM 7904</strain>
    </source>
</reference>
<dbReference type="NCBIfam" id="NF043035">
    <property type="entry name" value="OxoTetrKin"/>
    <property type="match status" value="1"/>
</dbReference>
<evidence type="ECO:0000256" key="7">
    <source>
        <dbReference type="ARBA" id="ARBA00035898"/>
    </source>
</evidence>
<evidence type="ECO:0000256" key="11">
    <source>
        <dbReference type="ARBA" id="ARBA00039461"/>
    </source>
</evidence>
<organism evidence="15 16">
    <name type="scientific">Paracoccus rhizosphaerae</name>
    <dbReference type="NCBI Taxonomy" id="1133347"/>
    <lineage>
        <taxon>Bacteria</taxon>
        <taxon>Pseudomonadati</taxon>
        <taxon>Pseudomonadota</taxon>
        <taxon>Alphaproteobacteria</taxon>
        <taxon>Rhodobacterales</taxon>
        <taxon>Paracoccaceae</taxon>
        <taxon>Paracoccus</taxon>
    </lineage>
</organism>
<comment type="similarity">
    <text evidence="1">Belongs to the four-carbon acid sugar kinase family.</text>
</comment>
<evidence type="ECO:0000256" key="4">
    <source>
        <dbReference type="ARBA" id="ARBA00022777"/>
    </source>
</evidence>
<evidence type="ECO:0000313" key="15">
    <source>
        <dbReference type="EMBL" id="MFC0199765.1"/>
    </source>
</evidence>
<evidence type="ECO:0000256" key="12">
    <source>
        <dbReference type="ARBA" id="ARBA00041377"/>
    </source>
</evidence>
<evidence type="ECO:0000256" key="2">
    <source>
        <dbReference type="ARBA" id="ARBA00022679"/>
    </source>
</evidence>
<dbReference type="Pfam" id="PF07005">
    <property type="entry name" value="SBD_N"/>
    <property type="match status" value="1"/>
</dbReference>
<keyword evidence="5" id="KW-0067">ATP-binding</keyword>
<gene>
    <name evidence="15" type="primary">otnK</name>
    <name evidence="15" type="ORF">ACFFIZ_05405</name>
</gene>
<evidence type="ECO:0000259" key="14">
    <source>
        <dbReference type="Pfam" id="PF17042"/>
    </source>
</evidence>
<keyword evidence="4 15" id="KW-0418">Kinase</keyword>
<evidence type="ECO:0000256" key="9">
    <source>
        <dbReference type="ARBA" id="ARBA00037335"/>
    </source>
</evidence>
<dbReference type="GO" id="GO:0016301">
    <property type="term" value="F:kinase activity"/>
    <property type="evidence" value="ECO:0007669"/>
    <property type="project" value="UniProtKB-KW"/>
</dbReference>
<keyword evidence="6" id="KW-0119">Carbohydrate metabolism</keyword>
<dbReference type="Proteomes" id="UP001589795">
    <property type="component" value="Unassembled WGS sequence"/>
</dbReference>
<comment type="catalytic activity">
    <reaction evidence="8">
        <text>3-dehydro-D-erythronate + ATP = 3-dehydro-4-O-phospho-D-erythronate + ADP + H(+)</text>
        <dbReference type="Rhea" id="RHEA:52556"/>
        <dbReference type="ChEBI" id="CHEBI:15378"/>
        <dbReference type="ChEBI" id="CHEBI:30616"/>
        <dbReference type="ChEBI" id="CHEBI:57958"/>
        <dbReference type="ChEBI" id="CHEBI:136593"/>
        <dbReference type="ChEBI" id="CHEBI:456216"/>
        <dbReference type="EC" id="2.7.1.217"/>
    </reaction>
</comment>
<dbReference type="InterPro" id="IPR042213">
    <property type="entry name" value="NBD_C_sf"/>
</dbReference>
<comment type="catalytic activity">
    <reaction evidence="7">
        <text>3-dehydro-L-erythronate + ATP = 3-dehydro-4-O-phospho-L-erythronate + ADP + H(+)</text>
        <dbReference type="Rhea" id="RHEA:52552"/>
        <dbReference type="ChEBI" id="CHEBI:15378"/>
        <dbReference type="ChEBI" id="CHEBI:30616"/>
        <dbReference type="ChEBI" id="CHEBI:136592"/>
        <dbReference type="ChEBI" id="CHEBI:136670"/>
        <dbReference type="ChEBI" id="CHEBI:456216"/>
        <dbReference type="EC" id="2.7.1.217"/>
    </reaction>
</comment>
<feature type="domain" description="Four-carbon acid sugar kinase N-terminal" evidence="13">
    <location>
        <begin position="3"/>
        <end position="232"/>
    </location>
</feature>
<dbReference type="InterPro" id="IPR010737">
    <property type="entry name" value="4-carb_acid_sugar_kinase_N"/>
</dbReference>
<proteinExistence type="inferred from homology"/>
<dbReference type="Gene3D" id="3.40.50.10840">
    <property type="entry name" value="Putative sugar-binding, N-terminal domain"/>
    <property type="match status" value="1"/>
</dbReference>
<name>A0ABV6CG98_9RHOB</name>
<evidence type="ECO:0000259" key="13">
    <source>
        <dbReference type="Pfam" id="PF07005"/>
    </source>
</evidence>
<accession>A0ABV6CG98</accession>
<protein>
    <recommendedName>
        <fullName evidence="11">3-oxo-tetronate kinase</fullName>
        <ecNumber evidence="10">2.7.1.217</ecNumber>
    </recommendedName>
    <alternativeName>
        <fullName evidence="12">3-dehydrotetronate 4-kinase</fullName>
    </alternativeName>
</protein>
<dbReference type="Pfam" id="PF17042">
    <property type="entry name" value="NBD_C"/>
    <property type="match status" value="1"/>
</dbReference>
<dbReference type="Gene3D" id="3.40.980.20">
    <property type="entry name" value="Four-carbon acid sugar kinase, nucleotide binding domain"/>
    <property type="match status" value="1"/>
</dbReference>
<dbReference type="InterPro" id="IPR031475">
    <property type="entry name" value="NBD_C"/>
</dbReference>
<dbReference type="RefSeq" id="WP_265508268.1">
    <property type="nucleotide sequence ID" value="NZ_JAOTBE010000066.1"/>
</dbReference>
<keyword evidence="2 15" id="KW-0808">Transferase</keyword>
<dbReference type="InterPro" id="IPR050007">
    <property type="entry name" value="OtnK"/>
</dbReference>
<evidence type="ECO:0000256" key="8">
    <source>
        <dbReference type="ARBA" id="ARBA00036346"/>
    </source>
</evidence>
<feature type="domain" description="Four-carbon acid sugar kinase nucleotide binding" evidence="14">
    <location>
        <begin position="258"/>
        <end position="417"/>
    </location>
</feature>
<comment type="caution">
    <text evidence="15">The sequence shown here is derived from an EMBL/GenBank/DDBJ whole genome shotgun (WGS) entry which is preliminary data.</text>
</comment>
<evidence type="ECO:0000256" key="10">
    <source>
        <dbReference type="ARBA" id="ARBA00039095"/>
    </source>
</evidence>
<comment type="function">
    <text evidence="9">Catalyzes the ATP-dependent phosphorylation of 3-oxo-tetronate to 3-oxo-tetronate 4-phosphate.</text>
</comment>
<keyword evidence="16" id="KW-1185">Reference proteome</keyword>
<evidence type="ECO:0000256" key="6">
    <source>
        <dbReference type="ARBA" id="ARBA00023277"/>
    </source>
</evidence>
<evidence type="ECO:0000256" key="3">
    <source>
        <dbReference type="ARBA" id="ARBA00022741"/>
    </source>
</evidence>
<evidence type="ECO:0000256" key="1">
    <source>
        <dbReference type="ARBA" id="ARBA00005715"/>
    </source>
</evidence>
<dbReference type="EC" id="2.7.1.217" evidence="10"/>
<sequence length="428" mass="44236">MLIGVIADDFTGASDIANTLAKGVPPEGGLRTAQFSGVPTRAVASGIEAGVIALKSRSAPAEEAVRESLAALNWFRAQGCRQIVFKYCSTFDSTPAGNIGPVAEALARALDAKGVTVCPAFPTMGRTIYQGHLFVHDRLLSESGMEHHPLTPMTDPDIRRFLSKQTSTPVGLVPQQVVALGADAIAAKLAAAGQAGQVLCVVDAVCDGDLLRIGKASDGAPLLTGGSGIALGLPRNFIVRGDATGNEGTFTPAHGPAAILAGSCSGATRGQIDQHIAAGHPVYPIDVPEVLAGAVTAETLTEFISENPGAPLVYSSGAPDVVRQIQDRYGREVVAAQLDELFAETARQLLRRGWRRIVVAGGETSGAVALAVARELDVEAMTLGPEIDPGVPVLSLGQQEPVLLALKSGNFGAPDFFSKALDVMGGIR</sequence>
<evidence type="ECO:0000313" key="16">
    <source>
        <dbReference type="Proteomes" id="UP001589795"/>
    </source>
</evidence>
<evidence type="ECO:0000256" key="5">
    <source>
        <dbReference type="ARBA" id="ARBA00022840"/>
    </source>
</evidence>
<dbReference type="EMBL" id="JBHLWQ010000054">
    <property type="protein sequence ID" value="MFC0199765.1"/>
    <property type="molecule type" value="Genomic_DNA"/>
</dbReference>
<keyword evidence="3" id="KW-0547">Nucleotide-binding</keyword>
<dbReference type="InterPro" id="IPR037051">
    <property type="entry name" value="4-carb_acid_sugar_kinase_N_sf"/>
</dbReference>